<evidence type="ECO:0000256" key="1">
    <source>
        <dbReference type="ARBA" id="ARBA00004651"/>
    </source>
</evidence>
<comment type="subcellular location">
    <subcellularLocation>
        <location evidence="1">Cell membrane</location>
        <topology evidence="1">Multi-pass membrane protein</topology>
    </subcellularLocation>
</comment>
<keyword evidence="5 10" id="KW-0812">Transmembrane</keyword>
<accession>A0A9P0K640</accession>
<dbReference type="OrthoDB" id="6133115at2759"/>
<feature type="region of interest" description="Disordered" evidence="9">
    <location>
        <begin position="403"/>
        <end position="424"/>
    </location>
</feature>
<evidence type="ECO:0000313" key="12">
    <source>
        <dbReference type="EMBL" id="CAH1968360.1"/>
    </source>
</evidence>
<evidence type="ECO:0000256" key="10">
    <source>
        <dbReference type="SAM" id="Phobius"/>
    </source>
</evidence>
<name>A0A9P0K640_ACAOB</name>
<reference evidence="12" key="1">
    <citation type="submission" date="2022-03" db="EMBL/GenBank/DDBJ databases">
        <authorList>
            <person name="Sayadi A."/>
        </authorList>
    </citation>
    <scope>NUCLEOTIDE SEQUENCE</scope>
</reference>
<evidence type="ECO:0000256" key="3">
    <source>
        <dbReference type="ARBA" id="ARBA00022475"/>
    </source>
</evidence>
<feature type="domain" description="Major facilitator superfamily (MFS) profile" evidence="11">
    <location>
        <begin position="1"/>
        <end position="388"/>
    </location>
</feature>
<dbReference type="Pfam" id="PF00083">
    <property type="entry name" value="Sugar_tr"/>
    <property type="match status" value="1"/>
</dbReference>
<feature type="transmembrane region" description="Helical" evidence="10">
    <location>
        <begin position="364"/>
        <end position="384"/>
    </location>
</feature>
<dbReference type="PANTHER" id="PTHR48021:SF46">
    <property type="entry name" value="MAJOR FACILITATOR SUPERFAMILY (MFS) PROFILE DOMAIN-CONTAINING PROTEIN"/>
    <property type="match status" value="1"/>
</dbReference>
<keyword evidence="6 10" id="KW-1133">Transmembrane helix</keyword>
<evidence type="ECO:0000256" key="9">
    <source>
        <dbReference type="SAM" id="MobiDB-lite"/>
    </source>
</evidence>
<sequence>MGSWLTVTHPIGSMFGAMFAASIVDIIGRKKLVVLSSIPAIANWLVLGLASVPSIFFVGRFMSGFLDGISFTVVPMYVGEISEPQIRGLLSSAIPTTTVIGFLIINSLGAYLPLDTVSYICTIIPVLLLVTFSWMPESPYYFLIRGNIDAAKRSLQQLRGTKDVNDEFQRIAEAVRAEQENKGSFFDLFTVKSNRKAVTVTLGLFTIQQFSGRSVIIFYCKTIFEQSHTVISAETATILYFAVMLFFSVVTSIVVDFFGRRPMLILSVSCTAMALLTNSVFLYLTNCTNVDTSQLTFMPIVALIGFVVTFSLGLQTIPHLIMGEIFATSVKAFALCLMDIYNSIVETISSKYFHWTNDTWGLHVPFFSFFTCCILGLFFVIFYVPETKGKTLEAIQDDLKERDRVPGSKKNSTLDKPRLSHDGH</sequence>
<dbReference type="InterPro" id="IPR036259">
    <property type="entry name" value="MFS_trans_sf"/>
</dbReference>
<keyword evidence="8" id="KW-0325">Glycoprotein</keyword>
<dbReference type="EMBL" id="CAKOFQ010006752">
    <property type="protein sequence ID" value="CAH1968360.1"/>
    <property type="molecule type" value="Genomic_DNA"/>
</dbReference>
<evidence type="ECO:0000313" key="13">
    <source>
        <dbReference type="Proteomes" id="UP001152888"/>
    </source>
</evidence>
<dbReference type="Gene3D" id="1.20.1250.20">
    <property type="entry name" value="MFS general substrate transporter like domains"/>
    <property type="match status" value="1"/>
</dbReference>
<dbReference type="PROSITE" id="PS00217">
    <property type="entry name" value="SUGAR_TRANSPORT_2"/>
    <property type="match status" value="1"/>
</dbReference>
<evidence type="ECO:0000256" key="7">
    <source>
        <dbReference type="ARBA" id="ARBA00023136"/>
    </source>
</evidence>
<comment type="caution">
    <text evidence="12">The sequence shown here is derived from an EMBL/GenBank/DDBJ whole genome shotgun (WGS) entry which is preliminary data.</text>
</comment>
<dbReference type="GO" id="GO:0005886">
    <property type="term" value="C:plasma membrane"/>
    <property type="evidence" value="ECO:0007669"/>
    <property type="project" value="UniProtKB-SubCell"/>
</dbReference>
<protein>
    <recommendedName>
        <fullName evidence="11">Major facilitator superfamily (MFS) profile domain-containing protein</fullName>
    </recommendedName>
</protein>
<evidence type="ECO:0000256" key="6">
    <source>
        <dbReference type="ARBA" id="ARBA00022989"/>
    </source>
</evidence>
<feature type="transmembrane region" description="Helical" evidence="10">
    <location>
        <begin position="265"/>
        <end position="284"/>
    </location>
</feature>
<keyword evidence="7 10" id="KW-0472">Membrane</keyword>
<dbReference type="InterPro" id="IPR005829">
    <property type="entry name" value="Sugar_transporter_CS"/>
</dbReference>
<evidence type="ECO:0000256" key="5">
    <source>
        <dbReference type="ARBA" id="ARBA00022692"/>
    </source>
</evidence>
<dbReference type="InterPro" id="IPR005828">
    <property type="entry name" value="MFS_sugar_transport-like"/>
</dbReference>
<feature type="transmembrane region" description="Helical" evidence="10">
    <location>
        <begin position="40"/>
        <end position="66"/>
    </location>
</feature>
<dbReference type="InterPro" id="IPR003663">
    <property type="entry name" value="Sugar/inositol_transpt"/>
</dbReference>
<proteinExistence type="predicted"/>
<gene>
    <name evidence="12" type="ORF">ACAOBT_LOCUS7802</name>
</gene>
<dbReference type="Proteomes" id="UP001152888">
    <property type="component" value="Unassembled WGS sequence"/>
</dbReference>
<evidence type="ECO:0000259" key="11">
    <source>
        <dbReference type="PROSITE" id="PS50850"/>
    </source>
</evidence>
<evidence type="ECO:0000256" key="4">
    <source>
        <dbReference type="ARBA" id="ARBA00022597"/>
    </source>
</evidence>
<feature type="transmembrane region" description="Helical" evidence="10">
    <location>
        <begin position="326"/>
        <end position="344"/>
    </location>
</feature>
<keyword evidence="4" id="KW-0762">Sugar transport</keyword>
<dbReference type="PANTHER" id="PTHR48021">
    <property type="match status" value="1"/>
</dbReference>
<dbReference type="PROSITE" id="PS50850">
    <property type="entry name" value="MFS"/>
    <property type="match status" value="1"/>
</dbReference>
<feature type="transmembrane region" description="Helical" evidence="10">
    <location>
        <begin position="238"/>
        <end position="258"/>
    </location>
</feature>
<dbReference type="InterPro" id="IPR050549">
    <property type="entry name" value="MFS_Trehalose_Transporter"/>
</dbReference>
<feature type="transmembrane region" description="Helical" evidence="10">
    <location>
        <begin position="86"/>
        <end position="105"/>
    </location>
</feature>
<dbReference type="PRINTS" id="PR00171">
    <property type="entry name" value="SUGRTRNSPORT"/>
</dbReference>
<dbReference type="PROSITE" id="PS00216">
    <property type="entry name" value="SUGAR_TRANSPORT_1"/>
    <property type="match status" value="1"/>
</dbReference>
<dbReference type="SUPFAM" id="SSF103473">
    <property type="entry name" value="MFS general substrate transporter"/>
    <property type="match status" value="1"/>
</dbReference>
<dbReference type="AlphaFoldDB" id="A0A9P0K640"/>
<keyword evidence="3" id="KW-1003">Cell membrane</keyword>
<organism evidence="12 13">
    <name type="scientific">Acanthoscelides obtectus</name>
    <name type="common">Bean weevil</name>
    <name type="synonym">Bruchus obtectus</name>
    <dbReference type="NCBI Taxonomy" id="200917"/>
    <lineage>
        <taxon>Eukaryota</taxon>
        <taxon>Metazoa</taxon>
        <taxon>Ecdysozoa</taxon>
        <taxon>Arthropoda</taxon>
        <taxon>Hexapoda</taxon>
        <taxon>Insecta</taxon>
        <taxon>Pterygota</taxon>
        <taxon>Neoptera</taxon>
        <taxon>Endopterygota</taxon>
        <taxon>Coleoptera</taxon>
        <taxon>Polyphaga</taxon>
        <taxon>Cucujiformia</taxon>
        <taxon>Chrysomeloidea</taxon>
        <taxon>Chrysomelidae</taxon>
        <taxon>Bruchinae</taxon>
        <taxon>Bruchini</taxon>
        <taxon>Acanthoscelides</taxon>
    </lineage>
</organism>
<keyword evidence="2" id="KW-0813">Transport</keyword>
<feature type="transmembrane region" description="Helical" evidence="10">
    <location>
        <begin position="296"/>
        <end position="314"/>
    </location>
</feature>
<dbReference type="FunFam" id="1.20.1250.20:FF:000218">
    <property type="entry name" value="facilitated trehalose transporter Tret1"/>
    <property type="match status" value="1"/>
</dbReference>
<feature type="transmembrane region" description="Helical" evidence="10">
    <location>
        <begin position="6"/>
        <end position="28"/>
    </location>
</feature>
<evidence type="ECO:0000256" key="2">
    <source>
        <dbReference type="ARBA" id="ARBA00022448"/>
    </source>
</evidence>
<dbReference type="GO" id="GO:0022857">
    <property type="term" value="F:transmembrane transporter activity"/>
    <property type="evidence" value="ECO:0007669"/>
    <property type="project" value="InterPro"/>
</dbReference>
<evidence type="ECO:0000256" key="8">
    <source>
        <dbReference type="ARBA" id="ARBA00023180"/>
    </source>
</evidence>
<keyword evidence="13" id="KW-1185">Reference proteome</keyword>
<dbReference type="InterPro" id="IPR020846">
    <property type="entry name" value="MFS_dom"/>
</dbReference>
<feature type="transmembrane region" description="Helical" evidence="10">
    <location>
        <begin position="117"/>
        <end position="135"/>
    </location>
</feature>